<dbReference type="Proteomes" id="UP000245962">
    <property type="component" value="Unassembled WGS sequence"/>
</dbReference>
<proteinExistence type="predicted"/>
<name>A0A2U0I7R0_9FLAO</name>
<keyword evidence="3" id="KW-1185">Reference proteome</keyword>
<dbReference type="InterPro" id="IPR024311">
    <property type="entry name" value="Lipocalin-like"/>
</dbReference>
<evidence type="ECO:0000313" key="2">
    <source>
        <dbReference type="EMBL" id="PVW17143.1"/>
    </source>
</evidence>
<evidence type="ECO:0000259" key="1">
    <source>
        <dbReference type="Pfam" id="PF13648"/>
    </source>
</evidence>
<protein>
    <recommendedName>
        <fullName evidence="1">Lipocalin-like domain-containing protein</fullName>
    </recommendedName>
</protein>
<sequence length="82" mass="9118">MTTISHGETNTIEQPIINSYTGTWTRENNTINISVGDKHTSETIAKLTETRLEYVSKATETITKSGIKTIVEVTITTVFTKQ</sequence>
<gene>
    <name evidence="2" type="ORF">DDV96_01080</name>
</gene>
<dbReference type="RefSeq" id="WP_116692887.1">
    <property type="nucleotide sequence ID" value="NZ_QEHR01000001.1"/>
</dbReference>
<dbReference type="EMBL" id="QEHR01000001">
    <property type="protein sequence ID" value="PVW17143.1"/>
    <property type="molecule type" value="Genomic_DNA"/>
</dbReference>
<feature type="domain" description="Lipocalin-like" evidence="1">
    <location>
        <begin position="17"/>
        <end position="54"/>
    </location>
</feature>
<evidence type="ECO:0000313" key="3">
    <source>
        <dbReference type="Proteomes" id="UP000245962"/>
    </source>
</evidence>
<organism evidence="2 3">
    <name type="scientific">Marixanthomonas spongiae</name>
    <dbReference type="NCBI Taxonomy" id="2174845"/>
    <lineage>
        <taxon>Bacteria</taxon>
        <taxon>Pseudomonadati</taxon>
        <taxon>Bacteroidota</taxon>
        <taxon>Flavobacteriia</taxon>
        <taxon>Flavobacteriales</taxon>
        <taxon>Flavobacteriaceae</taxon>
        <taxon>Marixanthomonas</taxon>
    </lineage>
</organism>
<dbReference type="AlphaFoldDB" id="A0A2U0I7R0"/>
<comment type="caution">
    <text evidence="2">The sequence shown here is derived from an EMBL/GenBank/DDBJ whole genome shotgun (WGS) entry which is preliminary data.</text>
</comment>
<dbReference type="Pfam" id="PF13648">
    <property type="entry name" value="Lipocalin_4"/>
    <property type="match status" value="1"/>
</dbReference>
<reference evidence="2 3" key="1">
    <citation type="submission" date="2018-04" db="EMBL/GenBank/DDBJ databases">
        <title>Marixanthomonas spongiae HN-E44 sp. nov., isolated from a marine sponge.</title>
        <authorList>
            <person name="Luo L."/>
            <person name="Zhuang L."/>
        </authorList>
    </citation>
    <scope>NUCLEOTIDE SEQUENCE [LARGE SCALE GENOMIC DNA]</scope>
    <source>
        <strain evidence="2 3">HN-E44</strain>
    </source>
</reference>
<accession>A0A2U0I7R0</accession>